<dbReference type="RefSeq" id="WP_341415810.1">
    <property type="nucleotide sequence ID" value="NZ_JBBPCC010000007.1"/>
</dbReference>
<protein>
    <recommendedName>
        <fullName evidence="3">DUF3298 domain-containing protein</fullName>
    </recommendedName>
</protein>
<keyword evidence="2" id="KW-1185">Reference proteome</keyword>
<evidence type="ECO:0008006" key="3">
    <source>
        <dbReference type="Google" id="ProtNLM"/>
    </source>
</evidence>
<name>A0ABU9DIL9_9BACL</name>
<accession>A0ABU9DIL9</accession>
<dbReference type="Proteomes" id="UP001469365">
    <property type="component" value="Unassembled WGS sequence"/>
</dbReference>
<proteinExistence type="predicted"/>
<dbReference type="EMBL" id="JBBPCC010000007">
    <property type="protein sequence ID" value="MEK8128720.1"/>
    <property type="molecule type" value="Genomic_DNA"/>
</dbReference>
<evidence type="ECO:0000313" key="1">
    <source>
        <dbReference type="EMBL" id="MEK8128720.1"/>
    </source>
</evidence>
<reference evidence="1 2" key="1">
    <citation type="submission" date="2024-04" db="EMBL/GenBank/DDBJ databases">
        <title>draft genome sequnece of Paenibacillus filicis.</title>
        <authorList>
            <person name="Kim D.-U."/>
        </authorList>
    </citation>
    <scope>NUCLEOTIDE SEQUENCE [LARGE SCALE GENOMIC DNA]</scope>
    <source>
        <strain evidence="1 2">KACC14197</strain>
    </source>
</reference>
<gene>
    <name evidence="1" type="ORF">WMW72_12470</name>
</gene>
<evidence type="ECO:0000313" key="2">
    <source>
        <dbReference type="Proteomes" id="UP001469365"/>
    </source>
</evidence>
<comment type="caution">
    <text evidence="1">The sequence shown here is derived from an EMBL/GenBank/DDBJ whole genome shotgun (WGS) entry which is preliminary data.</text>
</comment>
<sequence>MSTAQNPSLSRPDLREQVLRSAPILLIDEHEPFLPIRVGVTVFETTAPSPSFPRTIEVDPDKVKLVIEYAIYYDYDIQHLYDLEHVWVYLGHDGEVVTAECSFHGQYMIGVLSDRSNLTADGRVQLYVQPGKHAMTPLAELFRLLPNAIAVNQELAGKDGLLEPDMFKGEFKFGPDDDKLADEHLQRFRFLPSFSYSPYTWEDGHLVSWDELREEIPVRLRALMKTLRS</sequence>
<organism evidence="1 2">
    <name type="scientific">Paenibacillus filicis</name>
    <dbReference type="NCBI Taxonomy" id="669464"/>
    <lineage>
        <taxon>Bacteria</taxon>
        <taxon>Bacillati</taxon>
        <taxon>Bacillota</taxon>
        <taxon>Bacilli</taxon>
        <taxon>Bacillales</taxon>
        <taxon>Paenibacillaceae</taxon>
        <taxon>Paenibacillus</taxon>
    </lineage>
</organism>